<dbReference type="CDD" id="cd06550">
    <property type="entry name" value="TM_ABC_iron-siderophores_like"/>
    <property type="match status" value="1"/>
</dbReference>
<evidence type="ECO:0000256" key="3">
    <source>
        <dbReference type="ARBA" id="ARBA00022448"/>
    </source>
</evidence>
<feature type="transmembrane region" description="Helical" evidence="8">
    <location>
        <begin position="246"/>
        <end position="273"/>
    </location>
</feature>
<feature type="transmembrane region" description="Helical" evidence="8">
    <location>
        <begin position="66"/>
        <end position="83"/>
    </location>
</feature>
<dbReference type="PANTHER" id="PTHR30472">
    <property type="entry name" value="FERRIC ENTEROBACTIN TRANSPORT SYSTEM PERMEASE PROTEIN"/>
    <property type="match status" value="1"/>
</dbReference>
<keyword evidence="7 8" id="KW-0472">Membrane</keyword>
<protein>
    <submittedName>
        <fullName evidence="9">Vitamin B12 ABC transporter, permease component BtuC</fullName>
    </submittedName>
</protein>
<dbReference type="InterPro" id="IPR037294">
    <property type="entry name" value="ABC_BtuC-like"/>
</dbReference>
<evidence type="ECO:0000313" key="10">
    <source>
        <dbReference type="Proteomes" id="UP000289437"/>
    </source>
</evidence>
<keyword evidence="5 8" id="KW-0812">Transmembrane</keyword>
<dbReference type="InterPro" id="IPR000522">
    <property type="entry name" value="ABC_transptr_permease_BtuC"/>
</dbReference>
<feature type="transmembrane region" description="Helical" evidence="8">
    <location>
        <begin position="200"/>
        <end position="220"/>
    </location>
</feature>
<evidence type="ECO:0000256" key="2">
    <source>
        <dbReference type="ARBA" id="ARBA00007935"/>
    </source>
</evidence>
<dbReference type="Proteomes" id="UP000289437">
    <property type="component" value="Unassembled WGS sequence"/>
</dbReference>
<feature type="transmembrane region" description="Helical" evidence="8">
    <location>
        <begin position="95"/>
        <end position="114"/>
    </location>
</feature>
<evidence type="ECO:0000313" key="9">
    <source>
        <dbReference type="EMBL" id="RXH56917.1"/>
    </source>
</evidence>
<evidence type="ECO:0000256" key="1">
    <source>
        <dbReference type="ARBA" id="ARBA00004651"/>
    </source>
</evidence>
<dbReference type="GO" id="GO:0022857">
    <property type="term" value="F:transmembrane transporter activity"/>
    <property type="evidence" value="ECO:0007669"/>
    <property type="project" value="InterPro"/>
</dbReference>
<feature type="transmembrane region" description="Helical" evidence="8">
    <location>
        <begin position="120"/>
        <end position="141"/>
    </location>
</feature>
<sequence length="343" mass="35680">MLGSPTPSRPIPLAILVLLLIAVLAASILGSLAAGAVHVPLRALIAHQALTPMDRIILFDLRLPRVLASALIGAALATAGLLFQGLFRNPMADPYVIGSSGGAVVGACIGILFFSQAAFLGFSATALLAFAGSVVTMLLVYTLARGTGGTNVVALLLAGFAVSTMLMNSTYLFELLDPDPARSSAILETWLRGTVGTPGWPQLAVTSSLFAIAAVIAIPLMRRLNTLALGDEYAQQLGLRIERSRLAIILTGSLLTAVAVSLGGLIGFAGLIVPHAARMLLGPDHVRLLPVTALAGAIFLVAADTLARTVLSPRELPVGVLMVFVGGPFFLYLLRKSKQEYGL</sequence>
<evidence type="ECO:0000256" key="7">
    <source>
        <dbReference type="ARBA" id="ARBA00023136"/>
    </source>
</evidence>
<evidence type="ECO:0000256" key="6">
    <source>
        <dbReference type="ARBA" id="ARBA00022989"/>
    </source>
</evidence>
<comment type="caution">
    <text evidence="9">The sequence shown here is derived from an EMBL/GenBank/DDBJ whole genome shotgun (WGS) entry which is preliminary data.</text>
</comment>
<dbReference type="SUPFAM" id="SSF81345">
    <property type="entry name" value="ABC transporter involved in vitamin B12 uptake, BtuC"/>
    <property type="match status" value="1"/>
</dbReference>
<proteinExistence type="inferred from homology"/>
<dbReference type="Pfam" id="PF01032">
    <property type="entry name" value="FecCD"/>
    <property type="match status" value="1"/>
</dbReference>
<dbReference type="GO" id="GO:0005886">
    <property type="term" value="C:plasma membrane"/>
    <property type="evidence" value="ECO:0007669"/>
    <property type="project" value="UniProtKB-SubCell"/>
</dbReference>
<feature type="transmembrane region" description="Helical" evidence="8">
    <location>
        <begin position="153"/>
        <end position="173"/>
    </location>
</feature>
<dbReference type="AlphaFoldDB" id="A0A4Q0T185"/>
<evidence type="ECO:0000256" key="5">
    <source>
        <dbReference type="ARBA" id="ARBA00022692"/>
    </source>
</evidence>
<gene>
    <name evidence="9" type="ORF">GRAN_0227</name>
</gene>
<accession>A0A4Q0T185</accession>
<comment type="similarity">
    <text evidence="2">Belongs to the binding-protein-dependent transport system permease family. FecCD subfamily.</text>
</comment>
<comment type="subcellular location">
    <subcellularLocation>
        <location evidence="1">Cell membrane</location>
        <topology evidence="1">Multi-pass membrane protein</topology>
    </subcellularLocation>
</comment>
<name>A0A4Q0T185_9BACT</name>
<organism evidence="9 10">
    <name type="scientific">Granulicella sibirica</name>
    <dbReference type="NCBI Taxonomy" id="2479048"/>
    <lineage>
        <taxon>Bacteria</taxon>
        <taxon>Pseudomonadati</taxon>
        <taxon>Acidobacteriota</taxon>
        <taxon>Terriglobia</taxon>
        <taxon>Terriglobales</taxon>
        <taxon>Acidobacteriaceae</taxon>
        <taxon>Granulicella</taxon>
    </lineage>
</organism>
<evidence type="ECO:0000256" key="4">
    <source>
        <dbReference type="ARBA" id="ARBA00022475"/>
    </source>
</evidence>
<reference evidence="10" key="2">
    <citation type="submission" date="2019-02" db="EMBL/GenBank/DDBJ databases">
        <title>Granulicella sibirica sp. nov., a psychrotolerant acidobacterium isolated from an organic soil layer in forested tundra, West Siberia.</title>
        <authorList>
            <person name="Oshkin I.Y."/>
            <person name="Kulichevskaya I.S."/>
            <person name="Rijpstra W.I.C."/>
            <person name="Sinninghe Damste J.S."/>
            <person name="Rakitin A.L."/>
            <person name="Ravin N.V."/>
            <person name="Dedysh S.N."/>
        </authorList>
    </citation>
    <scope>NUCLEOTIDE SEQUENCE [LARGE SCALE GENOMIC DNA]</scope>
    <source>
        <strain evidence="10">AF10</strain>
    </source>
</reference>
<evidence type="ECO:0000256" key="8">
    <source>
        <dbReference type="SAM" id="Phobius"/>
    </source>
</evidence>
<dbReference type="FunFam" id="1.10.3470.10:FF:000001">
    <property type="entry name" value="Vitamin B12 ABC transporter permease BtuC"/>
    <property type="match status" value="1"/>
</dbReference>
<dbReference type="PANTHER" id="PTHR30472:SF25">
    <property type="entry name" value="ABC TRANSPORTER PERMEASE PROTEIN MJ0876-RELATED"/>
    <property type="match status" value="1"/>
</dbReference>
<dbReference type="Gene3D" id="1.10.3470.10">
    <property type="entry name" value="ABC transporter involved in vitamin B12 uptake, BtuC"/>
    <property type="match status" value="1"/>
</dbReference>
<keyword evidence="3" id="KW-0813">Transport</keyword>
<feature type="transmembrane region" description="Helical" evidence="8">
    <location>
        <begin position="285"/>
        <end position="303"/>
    </location>
</feature>
<dbReference type="EMBL" id="RDSM01000001">
    <property type="protein sequence ID" value="RXH56917.1"/>
    <property type="molecule type" value="Genomic_DNA"/>
</dbReference>
<keyword evidence="4" id="KW-1003">Cell membrane</keyword>
<keyword evidence="10" id="KW-1185">Reference proteome</keyword>
<reference evidence="9 10" key="1">
    <citation type="submission" date="2018-11" db="EMBL/GenBank/DDBJ databases">
        <authorList>
            <person name="Mardanov A.V."/>
            <person name="Ravin N.V."/>
            <person name="Dedysh S.N."/>
        </authorList>
    </citation>
    <scope>NUCLEOTIDE SEQUENCE [LARGE SCALE GENOMIC DNA]</scope>
    <source>
        <strain evidence="9 10">AF10</strain>
    </source>
</reference>
<keyword evidence="6 8" id="KW-1133">Transmembrane helix</keyword>
<feature type="transmembrane region" description="Helical" evidence="8">
    <location>
        <begin position="315"/>
        <end position="334"/>
    </location>
</feature>
<dbReference type="GO" id="GO:0033214">
    <property type="term" value="P:siderophore-iron import into cell"/>
    <property type="evidence" value="ECO:0007669"/>
    <property type="project" value="TreeGrafter"/>
</dbReference>